<dbReference type="SMART" id="SM00028">
    <property type="entry name" value="TPR"/>
    <property type="match status" value="3"/>
</dbReference>
<keyword evidence="4" id="KW-1185">Reference proteome</keyword>
<evidence type="ECO:0000313" key="3">
    <source>
        <dbReference type="EMBL" id="MFC4160114.1"/>
    </source>
</evidence>
<name>A0ABV8MQ01_9NEIS</name>
<evidence type="ECO:0000313" key="4">
    <source>
        <dbReference type="Proteomes" id="UP001595791"/>
    </source>
</evidence>
<dbReference type="PROSITE" id="PS50005">
    <property type="entry name" value="TPR"/>
    <property type="match status" value="1"/>
</dbReference>
<keyword evidence="1" id="KW-0802">TPR repeat</keyword>
<dbReference type="InterPro" id="IPR019734">
    <property type="entry name" value="TPR_rpt"/>
</dbReference>
<comment type="caution">
    <text evidence="3">The sequence shown here is derived from an EMBL/GenBank/DDBJ whole genome shotgun (WGS) entry which is preliminary data.</text>
</comment>
<dbReference type="PANTHER" id="PTHR44809">
    <property type="match status" value="1"/>
</dbReference>
<reference evidence="4" key="1">
    <citation type="journal article" date="2019" name="Int. J. Syst. Evol. Microbiol.">
        <title>The Global Catalogue of Microorganisms (GCM) 10K type strain sequencing project: providing services to taxonomists for standard genome sequencing and annotation.</title>
        <authorList>
            <consortium name="The Broad Institute Genomics Platform"/>
            <consortium name="The Broad Institute Genome Sequencing Center for Infectious Disease"/>
            <person name="Wu L."/>
            <person name="Ma J."/>
        </authorList>
    </citation>
    <scope>NUCLEOTIDE SEQUENCE [LARGE SCALE GENOMIC DNA]</scope>
    <source>
        <strain evidence="4">LMG 29894</strain>
    </source>
</reference>
<dbReference type="Pfam" id="PF14559">
    <property type="entry name" value="TPR_19"/>
    <property type="match status" value="1"/>
</dbReference>
<evidence type="ECO:0000256" key="2">
    <source>
        <dbReference type="SAM" id="MobiDB-lite"/>
    </source>
</evidence>
<sequence>MSQLLDHLLHQAPGIPSLEPLGPTAPSTENLTTPPAGLRPPRLPQAGIWLFGLAAAVASVSPAAVLLWQDQRPAPLAAVARPAASPSVALPTASAPTPTEATLPLTPLAPTGPIEPAPPARQAHPLPEPPADLHEAYAALQRGDEGRAAVIYRRRLAQVPTERDARLGLAALAVRQGQFDKAQADYRALLADFPDDPVALAALATLDEAIEPERLGRIKQGEAAAAVALSLGNRAADAGDWSMARRHYAQALELAPDHPDAAFNLAISLDHLPDPAAAARFYRQALDTARHRPFSFTLPVVRQRLAQLAEAGVQDEPAQDLSLSIAKEVR</sequence>
<dbReference type="Proteomes" id="UP001595791">
    <property type="component" value="Unassembled WGS sequence"/>
</dbReference>
<dbReference type="InterPro" id="IPR052943">
    <property type="entry name" value="TMTC_O-mannosyl-trnsfr"/>
</dbReference>
<dbReference type="Pfam" id="PF13432">
    <property type="entry name" value="TPR_16"/>
    <property type="match status" value="1"/>
</dbReference>
<dbReference type="RefSeq" id="WP_378164588.1">
    <property type="nucleotide sequence ID" value="NZ_JBHSBU010000001.1"/>
</dbReference>
<feature type="repeat" description="TPR" evidence="1">
    <location>
        <begin position="225"/>
        <end position="258"/>
    </location>
</feature>
<gene>
    <name evidence="3" type="ORF">ACFOW7_12215</name>
</gene>
<dbReference type="SUPFAM" id="SSF48452">
    <property type="entry name" value="TPR-like"/>
    <property type="match status" value="1"/>
</dbReference>
<organism evidence="3 4">
    <name type="scientific">Chitinimonas lacunae</name>
    <dbReference type="NCBI Taxonomy" id="1963018"/>
    <lineage>
        <taxon>Bacteria</taxon>
        <taxon>Pseudomonadati</taxon>
        <taxon>Pseudomonadota</taxon>
        <taxon>Betaproteobacteria</taxon>
        <taxon>Neisseriales</taxon>
        <taxon>Chitinibacteraceae</taxon>
        <taxon>Chitinimonas</taxon>
    </lineage>
</organism>
<accession>A0ABV8MQ01</accession>
<feature type="region of interest" description="Disordered" evidence="2">
    <location>
        <begin position="13"/>
        <end position="33"/>
    </location>
</feature>
<dbReference type="PANTHER" id="PTHR44809:SF1">
    <property type="entry name" value="PROTEIN O-MANNOSYL-TRANSFERASE TMTC1"/>
    <property type="match status" value="1"/>
</dbReference>
<dbReference type="Gene3D" id="1.25.40.10">
    <property type="entry name" value="Tetratricopeptide repeat domain"/>
    <property type="match status" value="2"/>
</dbReference>
<protein>
    <submittedName>
        <fullName evidence="3">Tetratricopeptide repeat protein</fullName>
    </submittedName>
</protein>
<dbReference type="InterPro" id="IPR011990">
    <property type="entry name" value="TPR-like_helical_dom_sf"/>
</dbReference>
<dbReference type="EMBL" id="JBHSBU010000001">
    <property type="protein sequence ID" value="MFC4160114.1"/>
    <property type="molecule type" value="Genomic_DNA"/>
</dbReference>
<proteinExistence type="predicted"/>
<evidence type="ECO:0000256" key="1">
    <source>
        <dbReference type="PROSITE-ProRule" id="PRU00339"/>
    </source>
</evidence>